<reference evidence="1" key="2">
    <citation type="submission" date="2020-05" db="UniProtKB">
        <authorList>
            <consortium name="EnsemblMetazoa"/>
        </authorList>
    </citation>
    <scope>IDENTIFICATION</scope>
    <source>
        <strain evidence="1">IAEA</strain>
    </source>
</reference>
<dbReference type="VEuPathDB" id="VectorBase:GPAI013532"/>
<sequence>MVWPFVTSGTTSELNRYVMVQTLILNVTLKLFPATKLMAGTPSHFQRCFSLAFNCSEEITFLVKLNICLLTEDTGLNTVVYSIIYISRRDMENRKIIKVFYLKYRNKIVEYKQFNTLTCFCKNCNSDPNPTLENARLNMEELTVLISHITTDTLRRQGAQLQNKDFHYVLFYSTVILPLRFPISSSTSVFLLLFLLDRVCEQPQAILIVDVSISCLSKDDTASGC</sequence>
<evidence type="ECO:0000313" key="1">
    <source>
        <dbReference type="EnsemblMetazoa" id="GPAI013532-PA"/>
    </source>
</evidence>
<dbReference type="AlphaFoldDB" id="A0A1A9ZG48"/>
<evidence type="ECO:0000313" key="2">
    <source>
        <dbReference type="Proteomes" id="UP000092445"/>
    </source>
</evidence>
<keyword evidence="2" id="KW-1185">Reference proteome</keyword>
<dbReference type="Proteomes" id="UP000092445">
    <property type="component" value="Unassembled WGS sequence"/>
</dbReference>
<reference evidence="2" key="1">
    <citation type="submission" date="2014-03" db="EMBL/GenBank/DDBJ databases">
        <authorList>
            <person name="Aksoy S."/>
            <person name="Warren W."/>
            <person name="Wilson R.K."/>
        </authorList>
    </citation>
    <scope>NUCLEOTIDE SEQUENCE [LARGE SCALE GENOMIC DNA]</scope>
    <source>
        <strain evidence="2">IAEA</strain>
    </source>
</reference>
<name>A0A1A9ZG48_GLOPL</name>
<proteinExistence type="predicted"/>
<protein>
    <submittedName>
        <fullName evidence="1">Uncharacterized protein</fullName>
    </submittedName>
</protein>
<dbReference type="EnsemblMetazoa" id="GPAI013532-RA">
    <property type="protein sequence ID" value="GPAI013532-PA"/>
    <property type="gene ID" value="GPAI013532"/>
</dbReference>
<organism evidence="1 2">
    <name type="scientific">Glossina pallidipes</name>
    <name type="common">Tsetse fly</name>
    <dbReference type="NCBI Taxonomy" id="7398"/>
    <lineage>
        <taxon>Eukaryota</taxon>
        <taxon>Metazoa</taxon>
        <taxon>Ecdysozoa</taxon>
        <taxon>Arthropoda</taxon>
        <taxon>Hexapoda</taxon>
        <taxon>Insecta</taxon>
        <taxon>Pterygota</taxon>
        <taxon>Neoptera</taxon>
        <taxon>Endopterygota</taxon>
        <taxon>Diptera</taxon>
        <taxon>Brachycera</taxon>
        <taxon>Muscomorpha</taxon>
        <taxon>Hippoboscoidea</taxon>
        <taxon>Glossinidae</taxon>
        <taxon>Glossina</taxon>
    </lineage>
</organism>
<accession>A0A1A9ZG48</accession>